<dbReference type="GO" id="GO:0003723">
    <property type="term" value="F:RNA binding"/>
    <property type="evidence" value="ECO:0007669"/>
    <property type="project" value="UniProtKB-UniRule"/>
</dbReference>
<keyword evidence="1" id="KW-0694">RNA-binding</keyword>
<evidence type="ECO:0000256" key="1">
    <source>
        <dbReference type="PROSITE-ProRule" id="PRU00176"/>
    </source>
</evidence>
<dbReference type="AlphaFoldDB" id="A0A8B9FNJ3"/>
<reference evidence="3" key="2">
    <citation type="submission" date="2025-09" db="UniProtKB">
        <authorList>
            <consortium name="Ensembl"/>
        </authorList>
    </citation>
    <scope>IDENTIFICATION</scope>
</reference>
<dbReference type="Ensembl" id="ENSACOT00000012939.1">
    <property type="protein sequence ID" value="ENSACOP00000012497.1"/>
    <property type="gene ID" value="ENSACOG00000008684.1"/>
</dbReference>
<dbReference type="Proteomes" id="UP000694522">
    <property type="component" value="Unplaced"/>
</dbReference>
<sequence>MAAGVYWCLDQCWNSYISVRASGFRFLPSFDVRLCTLLLRCLRHKTEPELSNKLPSFIPERGAPSADSCRLAPMHFRFPKLLLQITSMELKTSKEHLKVQKTKKKVLRKQVRAQHTLMRHEGIECSSHATQSLVIANAGLGNGMGRPQLLRIVGEYGLVETLLMPPSKPYSFVKYGTTEEAKKAFDALNGKEVTLEDCGQNIVLYINFLEKGILFLLSYISNFLCTVSL</sequence>
<evidence type="ECO:0000313" key="3">
    <source>
        <dbReference type="Ensembl" id="ENSACOP00000012497.1"/>
    </source>
</evidence>
<dbReference type="CDD" id="cd12431">
    <property type="entry name" value="RRM_ALKBH8"/>
    <property type="match status" value="1"/>
</dbReference>
<evidence type="ECO:0000313" key="4">
    <source>
        <dbReference type="Proteomes" id="UP000694522"/>
    </source>
</evidence>
<evidence type="ECO:0000259" key="2">
    <source>
        <dbReference type="PROSITE" id="PS50102"/>
    </source>
</evidence>
<dbReference type="Pfam" id="PF00076">
    <property type="entry name" value="RRM_1"/>
    <property type="match status" value="1"/>
</dbReference>
<dbReference type="InterPro" id="IPR000504">
    <property type="entry name" value="RRM_dom"/>
</dbReference>
<proteinExistence type="predicted"/>
<dbReference type="InterPro" id="IPR034256">
    <property type="entry name" value="ALKBH8_RRM"/>
</dbReference>
<dbReference type="InterPro" id="IPR012677">
    <property type="entry name" value="Nucleotide-bd_a/b_plait_sf"/>
</dbReference>
<protein>
    <recommendedName>
        <fullName evidence="2">RRM domain-containing protein</fullName>
    </recommendedName>
</protein>
<accession>A0A8B9FNJ3</accession>
<keyword evidence="4" id="KW-1185">Reference proteome</keyword>
<dbReference type="Gene3D" id="3.30.70.330">
    <property type="match status" value="1"/>
</dbReference>
<name>A0A8B9FNJ3_9PSIT</name>
<reference evidence="3" key="1">
    <citation type="submission" date="2025-08" db="UniProtKB">
        <authorList>
            <consortium name="Ensembl"/>
        </authorList>
    </citation>
    <scope>IDENTIFICATION</scope>
</reference>
<dbReference type="PROSITE" id="PS50102">
    <property type="entry name" value="RRM"/>
    <property type="match status" value="1"/>
</dbReference>
<dbReference type="FunFam" id="3.30.70.330:FF:000570">
    <property type="entry name" value="ALKylated DNA repair protein AlkB homolog"/>
    <property type="match status" value="1"/>
</dbReference>
<organism evidence="3 4">
    <name type="scientific">Amazona collaria</name>
    <name type="common">yellow-billed parrot</name>
    <dbReference type="NCBI Taxonomy" id="241587"/>
    <lineage>
        <taxon>Eukaryota</taxon>
        <taxon>Metazoa</taxon>
        <taxon>Chordata</taxon>
        <taxon>Craniata</taxon>
        <taxon>Vertebrata</taxon>
        <taxon>Euteleostomi</taxon>
        <taxon>Archelosauria</taxon>
        <taxon>Archosauria</taxon>
        <taxon>Dinosauria</taxon>
        <taxon>Saurischia</taxon>
        <taxon>Theropoda</taxon>
        <taxon>Coelurosauria</taxon>
        <taxon>Aves</taxon>
        <taxon>Neognathae</taxon>
        <taxon>Neoaves</taxon>
        <taxon>Telluraves</taxon>
        <taxon>Australaves</taxon>
        <taxon>Psittaciformes</taxon>
        <taxon>Psittacidae</taxon>
        <taxon>Amazona</taxon>
    </lineage>
</organism>
<dbReference type="InterPro" id="IPR035979">
    <property type="entry name" value="RBD_domain_sf"/>
</dbReference>
<dbReference type="SUPFAM" id="SSF54928">
    <property type="entry name" value="RNA-binding domain, RBD"/>
    <property type="match status" value="1"/>
</dbReference>
<feature type="domain" description="RRM" evidence="2">
    <location>
        <begin position="131"/>
        <end position="211"/>
    </location>
</feature>